<evidence type="ECO:0000256" key="3">
    <source>
        <dbReference type="ARBA" id="ARBA00022483"/>
    </source>
</evidence>
<evidence type="ECO:0000256" key="9">
    <source>
        <dbReference type="ARBA" id="ARBA00023028"/>
    </source>
</evidence>
<keyword evidence="11" id="KW-1053">Target membrane</keyword>
<comment type="caution">
    <text evidence="16">The sequence shown here is derived from an EMBL/GenBank/DDBJ whole genome shotgun (WGS) entry which is preliminary data.</text>
</comment>
<dbReference type="EMBL" id="JABXBU010000002">
    <property type="protein sequence ID" value="KAF8795065.1"/>
    <property type="molecule type" value="Genomic_DNA"/>
</dbReference>
<evidence type="ECO:0000256" key="11">
    <source>
        <dbReference type="ARBA" id="ARBA00023298"/>
    </source>
</evidence>
<evidence type="ECO:0000256" key="13">
    <source>
        <dbReference type="PROSITE-ProRule" id="PRU00023"/>
    </source>
</evidence>
<feature type="region of interest" description="Disordered" evidence="14">
    <location>
        <begin position="76"/>
        <end position="184"/>
    </location>
</feature>
<organism evidence="16 17">
    <name type="scientific">Argiope bruennichi</name>
    <name type="common">Wasp spider</name>
    <name type="synonym">Aranea bruennichi</name>
    <dbReference type="NCBI Taxonomy" id="94029"/>
    <lineage>
        <taxon>Eukaryota</taxon>
        <taxon>Metazoa</taxon>
        <taxon>Ecdysozoa</taxon>
        <taxon>Arthropoda</taxon>
        <taxon>Chelicerata</taxon>
        <taxon>Arachnida</taxon>
        <taxon>Araneae</taxon>
        <taxon>Araneomorphae</taxon>
        <taxon>Entelegynae</taxon>
        <taxon>Araneoidea</taxon>
        <taxon>Araneidae</taxon>
        <taxon>Argiope</taxon>
    </lineage>
</organism>
<dbReference type="Pfam" id="PF13637">
    <property type="entry name" value="Ank_4"/>
    <property type="match status" value="1"/>
</dbReference>
<feature type="compositionally biased region" description="Basic and acidic residues" evidence="14">
    <location>
        <begin position="90"/>
        <end position="112"/>
    </location>
</feature>
<evidence type="ECO:0000256" key="6">
    <source>
        <dbReference type="ARBA" id="ARBA00022656"/>
    </source>
</evidence>
<dbReference type="Pfam" id="PF25877">
    <property type="entry name" value="WHD_SOWAH"/>
    <property type="match status" value="1"/>
</dbReference>
<protein>
    <submittedName>
        <fullName evidence="16">Ankyrin repeat domain-containing protein like</fullName>
    </submittedName>
</protein>
<dbReference type="PANTHER" id="PTHR14491">
    <property type="entry name" value="SOSONDOWAH, ISOFORM G"/>
    <property type="match status" value="1"/>
</dbReference>
<dbReference type="Proteomes" id="UP000807504">
    <property type="component" value="Unassembled WGS sequence"/>
</dbReference>
<evidence type="ECO:0000256" key="8">
    <source>
        <dbReference type="ARBA" id="ARBA00022737"/>
    </source>
</evidence>
<sequence length="489" mass="54581">MADELTCTSEAIQKFVADNGGKVSNQELVKHFKKFLSGPNSLPNARAIFKDYVNAVASIKVEDGVKYIILKKRGYEGKSDTSSSSEQISEDSKNDSKKCRLSDDKESAKNKETSNQSNILHSHSSPSILGMASPQAQNADHAVPAVTSPIFWSSDLPPGHVPQPPPRRKYSMKGKENRGTKYEESIRQIYEEKETTTSPRNEEIREVVSPGSVKEKAHLLNKMATESDIIPKQPYVPSRRREHRDDKSPEDDACSISTLDPRRKEWILKASRADYHELVRLLREEPKLAFVKDHNKTALHWAAKHGNLDVIKLMAGTYKLDTNARTGYTPLHLAAMFGREEIMEVLINTYGADSSIRDYSGKRPLHYLPKSQAERFLSLFPTLSYPVLLFGKPVVAKGEKEPSLMRMGSLNSKVKKPSVLSASGRAITRMKSWGSADNIPDRAMNLMPPPKTFPKKKKSRKHADIIGISENWRGRTPDSDSDSATGLAA</sequence>
<evidence type="ECO:0000256" key="7">
    <source>
        <dbReference type="ARBA" id="ARBA00022699"/>
    </source>
</evidence>
<dbReference type="PANTHER" id="PTHR14491:SF7">
    <property type="entry name" value="SOSONDOWAH, ISOFORM G"/>
    <property type="match status" value="1"/>
</dbReference>
<gene>
    <name evidence="16" type="ORF">HNY73_002959</name>
</gene>
<keyword evidence="10 13" id="KW-0040">ANK repeat</keyword>
<dbReference type="AlphaFoldDB" id="A0A8T0FXS7"/>
<evidence type="ECO:0000256" key="2">
    <source>
        <dbReference type="ARBA" id="ARBA00004613"/>
    </source>
</evidence>
<evidence type="ECO:0000259" key="15">
    <source>
        <dbReference type="Pfam" id="PF25877"/>
    </source>
</evidence>
<comment type="similarity">
    <text evidence="12">Belongs to the SOWAH family.</text>
</comment>
<evidence type="ECO:0000256" key="10">
    <source>
        <dbReference type="ARBA" id="ARBA00023043"/>
    </source>
</evidence>
<dbReference type="GO" id="GO:0006887">
    <property type="term" value="P:exocytosis"/>
    <property type="evidence" value="ECO:0007669"/>
    <property type="project" value="UniProtKB-KW"/>
</dbReference>
<evidence type="ECO:0000256" key="14">
    <source>
        <dbReference type="SAM" id="MobiDB-lite"/>
    </source>
</evidence>
<evidence type="ECO:0000256" key="1">
    <source>
        <dbReference type="ARBA" id="ARBA00004175"/>
    </source>
</evidence>
<feature type="region of interest" description="Disordered" evidence="14">
    <location>
        <begin position="225"/>
        <end position="256"/>
    </location>
</feature>
<evidence type="ECO:0000313" key="17">
    <source>
        <dbReference type="Proteomes" id="UP000807504"/>
    </source>
</evidence>
<keyword evidence="9" id="KW-0638">Presynaptic neurotoxin</keyword>
<accession>A0A8T0FXS7</accession>
<evidence type="ECO:0000313" key="16">
    <source>
        <dbReference type="EMBL" id="KAF8795065.1"/>
    </source>
</evidence>
<evidence type="ECO:0000256" key="5">
    <source>
        <dbReference type="ARBA" id="ARBA00022537"/>
    </source>
</evidence>
<keyword evidence="7" id="KW-0528">Neurotoxin</keyword>
<keyword evidence="5" id="KW-1052">Target cell membrane</keyword>
<keyword evidence="17" id="KW-1185">Reference proteome</keyword>
<feature type="compositionally biased region" description="Basic and acidic residues" evidence="14">
    <location>
        <begin position="173"/>
        <end position="184"/>
    </location>
</feature>
<reference evidence="16" key="1">
    <citation type="journal article" date="2020" name="bioRxiv">
        <title>Chromosome-level reference genome of the European wasp spider Argiope bruennichi: a resource for studies on range expansion and evolutionary adaptation.</title>
        <authorList>
            <person name="Sheffer M.M."/>
            <person name="Hoppe A."/>
            <person name="Krehenwinkel H."/>
            <person name="Uhl G."/>
            <person name="Kuss A.W."/>
            <person name="Jensen L."/>
            <person name="Jensen C."/>
            <person name="Gillespie R.G."/>
            <person name="Hoff K.J."/>
            <person name="Prost S."/>
        </authorList>
    </citation>
    <scope>NUCLEOTIDE SEQUENCE</scope>
</reference>
<feature type="compositionally biased region" description="Polar residues" evidence="14">
    <location>
        <begin position="113"/>
        <end position="127"/>
    </location>
</feature>
<dbReference type="PROSITE" id="PS50297">
    <property type="entry name" value="ANK_REP_REGION"/>
    <property type="match status" value="2"/>
</dbReference>
<evidence type="ECO:0000256" key="4">
    <source>
        <dbReference type="ARBA" id="ARBA00022525"/>
    </source>
</evidence>
<reference evidence="16" key="2">
    <citation type="submission" date="2020-06" db="EMBL/GenBank/DDBJ databases">
        <authorList>
            <person name="Sheffer M."/>
        </authorList>
    </citation>
    <scope>NUCLEOTIDE SEQUENCE</scope>
</reference>
<dbReference type="SMART" id="SM00248">
    <property type="entry name" value="ANK"/>
    <property type="match status" value="2"/>
</dbReference>
<evidence type="ECO:0000256" key="12">
    <source>
        <dbReference type="ARBA" id="ARBA00038122"/>
    </source>
</evidence>
<name>A0A8T0FXS7_ARGBR</name>
<dbReference type="Gene3D" id="1.25.40.20">
    <property type="entry name" value="Ankyrin repeat-containing domain"/>
    <property type="match status" value="1"/>
</dbReference>
<keyword evidence="3" id="KW-0268">Exocytosis</keyword>
<keyword evidence="11" id="KW-0472">Membrane</keyword>
<feature type="region of interest" description="Disordered" evidence="14">
    <location>
        <begin position="438"/>
        <end position="489"/>
    </location>
</feature>
<dbReference type="SUPFAM" id="SSF48403">
    <property type="entry name" value="Ankyrin repeat"/>
    <property type="match status" value="1"/>
</dbReference>
<comment type="subcellular location">
    <subcellularLocation>
        <location evidence="2">Secreted</location>
    </subcellularLocation>
    <subcellularLocation>
        <location evidence="1">Target cell membrane</location>
    </subcellularLocation>
</comment>
<feature type="repeat" description="ANK" evidence="13">
    <location>
        <begin position="326"/>
        <end position="359"/>
    </location>
</feature>
<feature type="repeat" description="ANK" evidence="13">
    <location>
        <begin position="294"/>
        <end position="314"/>
    </location>
</feature>
<dbReference type="GO" id="GO:0090729">
    <property type="term" value="F:toxin activity"/>
    <property type="evidence" value="ECO:0007669"/>
    <property type="project" value="UniProtKB-KW"/>
</dbReference>
<dbReference type="GO" id="GO:0044231">
    <property type="term" value="C:host cell presynaptic membrane"/>
    <property type="evidence" value="ECO:0007669"/>
    <property type="project" value="UniProtKB-KW"/>
</dbReference>
<keyword evidence="6" id="KW-0800">Toxin</keyword>
<dbReference type="InterPro" id="IPR058889">
    <property type="entry name" value="WHD_SOWAHA-C"/>
</dbReference>
<dbReference type="InterPro" id="IPR002110">
    <property type="entry name" value="Ankyrin_rpt"/>
</dbReference>
<feature type="domain" description="SOWAHA-C winged helix-turn-helix" evidence="15">
    <location>
        <begin position="7"/>
        <end position="87"/>
    </location>
</feature>
<dbReference type="GO" id="GO:0044218">
    <property type="term" value="C:other organism cell membrane"/>
    <property type="evidence" value="ECO:0007669"/>
    <property type="project" value="UniProtKB-KW"/>
</dbReference>
<dbReference type="GO" id="GO:0005576">
    <property type="term" value="C:extracellular region"/>
    <property type="evidence" value="ECO:0007669"/>
    <property type="project" value="UniProtKB-SubCell"/>
</dbReference>
<dbReference type="PROSITE" id="PS50088">
    <property type="entry name" value="ANK_REPEAT"/>
    <property type="match status" value="2"/>
</dbReference>
<keyword evidence="8" id="KW-0677">Repeat</keyword>
<proteinExistence type="inferred from homology"/>
<dbReference type="InterPro" id="IPR036770">
    <property type="entry name" value="Ankyrin_rpt-contain_sf"/>
</dbReference>
<keyword evidence="4" id="KW-0964">Secreted</keyword>